<comment type="similarity">
    <text evidence="1">Belongs to the pectinacetylesterase family. Notum subfamily.</text>
</comment>
<gene>
    <name evidence="4" type="ORF">C0Q70_11195</name>
</gene>
<evidence type="ECO:0008006" key="6">
    <source>
        <dbReference type="Google" id="ProtNLM"/>
    </source>
</evidence>
<dbReference type="GO" id="GO:0016787">
    <property type="term" value="F:hydrolase activity"/>
    <property type="evidence" value="ECO:0007669"/>
    <property type="project" value="InterPro"/>
</dbReference>
<protein>
    <recommendedName>
        <fullName evidence="6">Pectin acetylesterase</fullName>
    </recommendedName>
</protein>
<dbReference type="AlphaFoldDB" id="A0A2T7P595"/>
<dbReference type="PANTHER" id="PTHR21562">
    <property type="entry name" value="NOTUM-RELATED"/>
    <property type="match status" value="1"/>
</dbReference>
<proteinExistence type="inferred from homology"/>
<feature type="region of interest" description="Disordered" evidence="2">
    <location>
        <begin position="377"/>
        <end position="436"/>
    </location>
</feature>
<feature type="compositionally biased region" description="Basic and acidic residues" evidence="2">
    <location>
        <begin position="425"/>
        <end position="436"/>
    </location>
</feature>
<evidence type="ECO:0000313" key="5">
    <source>
        <dbReference type="Proteomes" id="UP000245119"/>
    </source>
</evidence>
<feature type="signal peptide" evidence="3">
    <location>
        <begin position="1"/>
        <end position="37"/>
    </location>
</feature>
<dbReference type="PANTHER" id="PTHR21562:SF122">
    <property type="entry name" value="PALMITOLEOYL-PROTEIN CARBOXYLESTERASE NOTUM"/>
    <property type="match status" value="1"/>
</dbReference>
<dbReference type="STRING" id="400727.A0A2T7P595"/>
<feature type="compositionally biased region" description="Polar residues" evidence="2">
    <location>
        <begin position="377"/>
        <end position="386"/>
    </location>
</feature>
<feature type="compositionally biased region" description="Basic residues" evidence="2">
    <location>
        <begin position="400"/>
        <end position="420"/>
    </location>
</feature>
<dbReference type="Proteomes" id="UP000245119">
    <property type="component" value="Linkage Group LG6"/>
</dbReference>
<dbReference type="Pfam" id="PF03283">
    <property type="entry name" value="PAE"/>
    <property type="match status" value="2"/>
</dbReference>
<sequence length="496" mass="56624">MDSKYQHQHHGVKRALHVLRVMYMLTLCILTPRPSTAQRGRGDASDVTLGTQRLGRMDSKAQVLLQEMTSPTRACGETDMALMRRKRLRHPSITCNDGSSAGYYIRKSRGSSKWIVFLEGGWFCFDRASCIERRLMMPDYMSSLKWPRHRKGTGILSWDPQENPHYFHSNMVAGGTGVLVNIDHIAEIVRSRAPQVEVRGLVDAGWFLDKDPAQGHVCLSAHSCPALVSIQRGIKMWEPRLPKDCQAKYPTEIWRCYFGHRFYHMLKTPVYIIQNLYDAAQIKVDNILDENNGGDFNAKWQYLLKLGEEVKATLENASAVFAPACISHDVLLNSKWHKLSIDGVTLSQSIYCWEENGAFTFSNCQHANIAGVQNNRLQTSGTSRNDTPLADSPPAGESKKKGKKKNRKKMNRKNWRRNKNQGHSSDTDRSRREAERGSRCKKHLLDRCPWPHCNCSCLRCCWPDTMNEVNQYFMKNLASAMDIDPVKMQNMHLCGY</sequence>
<keyword evidence="3" id="KW-0732">Signal</keyword>
<dbReference type="InterPro" id="IPR004963">
    <property type="entry name" value="PAE/NOTUM"/>
</dbReference>
<name>A0A2T7P595_POMCA</name>
<evidence type="ECO:0000313" key="4">
    <source>
        <dbReference type="EMBL" id="PVD28602.1"/>
    </source>
</evidence>
<dbReference type="OrthoDB" id="2015280at2759"/>
<organism evidence="4 5">
    <name type="scientific">Pomacea canaliculata</name>
    <name type="common">Golden apple snail</name>
    <dbReference type="NCBI Taxonomy" id="400727"/>
    <lineage>
        <taxon>Eukaryota</taxon>
        <taxon>Metazoa</taxon>
        <taxon>Spiralia</taxon>
        <taxon>Lophotrochozoa</taxon>
        <taxon>Mollusca</taxon>
        <taxon>Gastropoda</taxon>
        <taxon>Caenogastropoda</taxon>
        <taxon>Architaenioglossa</taxon>
        <taxon>Ampullarioidea</taxon>
        <taxon>Ampullariidae</taxon>
        <taxon>Pomacea</taxon>
    </lineage>
</organism>
<reference evidence="4 5" key="1">
    <citation type="submission" date="2018-04" db="EMBL/GenBank/DDBJ databases">
        <title>The genome of golden apple snail Pomacea canaliculata provides insight into stress tolerance and invasive adaptation.</title>
        <authorList>
            <person name="Liu C."/>
            <person name="Liu B."/>
            <person name="Ren Y."/>
            <person name="Zhang Y."/>
            <person name="Wang H."/>
            <person name="Li S."/>
            <person name="Jiang F."/>
            <person name="Yin L."/>
            <person name="Zhang G."/>
            <person name="Qian W."/>
            <person name="Fan W."/>
        </authorList>
    </citation>
    <scope>NUCLEOTIDE SEQUENCE [LARGE SCALE GENOMIC DNA]</scope>
    <source>
        <strain evidence="4">SZHN2017</strain>
        <tissue evidence="4">Muscle</tissue>
    </source>
</reference>
<evidence type="ECO:0000256" key="1">
    <source>
        <dbReference type="ARBA" id="ARBA00010213"/>
    </source>
</evidence>
<accession>A0A2T7P595</accession>
<feature type="chain" id="PRO_5015539219" description="Pectin acetylesterase" evidence="3">
    <location>
        <begin position="38"/>
        <end position="496"/>
    </location>
</feature>
<dbReference type="EMBL" id="PZQS01000006">
    <property type="protein sequence ID" value="PVD28602.1"/>
    <property type="molecule type" value="Genomic_DNA"/>
</dbReference>
<evidence type="ECO:0000256" key="3">
    <source>
        <dbReference type="SAM" id="SignalP"/>
    </source>
</evidence>
<evidence type="ECO:0000256" key="2">
    <source>
        <dbReference type="SAM" id="MobiDB-lite"/>
    </source>
</evidence>
<keyword evidence="5" id="KW-1185">Reference proteome</keyword>
<comment type="caution">
    <text evidence="4">The sequence shown here is derived from an EMBL/GenBank/DDBJ whole genome shotgun (WGS) entry which is preliminary data.</text>
</comment>